<dbReference type="PANTHER" id="PTHR23406:SF32">
    <property type="entry name" value="NADP-DEPENDENT MALIC ENZYME"/>
    <property type="match status" value="1"/>
</dbReference>
<name>A0AAF0DS64_9BASI</name>
<dbReference type="FunFam" id="3.40.50.720:FF:000182">
    <property type="entry name" value="NAD-dependent malic enzyme"/>
    <property type="match status" value="1"/>
</dbReference>
<dbReference type="Proteomes" id="UP001216638">
    <property type="component" value="Chromosome 2"/>
</dbReference>
<dbReference type="SUPFAM" id="SSF53223">
    <property type="entry name" value="Aminoacid dehydrogenase-like, N-terminal domain"/>
    <property type="match status" value="1"/>
</dbReference>
<evidence type="ECO:0000256" key="6">
    <source>
        <dbReference type="PIRSR" id="PIRSR000106-2"/>
    </source>
</evidence>
<feature type="binding site" evidence="6">
    <location>
        <position position="473"/>
    </location>
    <ligand>
        <name>(S)-malate</name>
        <dbReference type="ChEBI" id="CHEBI:15589"/>
    </ligand>
</feature>
<dbReference type="InterPro" id="IPR012302">
    <property type="entry name" value="Malic_NAD-bd"/>
</dbReference>
<dbReference type="Pfam" id="PF00390">
    <property type="entry name" value="malic"/>
    <property type="match status" value="1"/>
</dbReference>
<feature type="binding site" evidence="7">
    <location>
        <position position="259"/>
    </location>
    <ligand>
        <name>a divalent metal cation</name>
        <dbReference type="ChEBI" id="CHEBI:60240"/>
    </ligand>
</feature>
<dbReference type="NCBIfam" id="NF010052">
    <property type="entry name" value="PRK13529.1"/>
    <property type="match status" value="1"/>
</dbReference>
<comment type="cofactor">
    <cofactor evidence="1">
        <name>Mn(2+)</name>
        <dbReference type="ChEBI" id="CHEBI:29035"/>
    </cofactor>
</comment>
<dbReference type="EMBL" id="CP119952">
    <property type="protein sequence ID" value="WFC95210.1"/>
    <property type="molecule type" value="Genomic_DNA"/>
</dbReference>
<reference evidence="11" key="1">
    <citation type="submission" date="2023-03" db="EMBL/GenBank/DDBJ databases">
        <title>Mating type loci evolution in Malassezia.</title>
        <authorList>
            <person name="Coelho M.A."/>
        </authorList>
    </citation>
    <scope>NUCLEOTIDE SEQUENCE</scope>
    <source>
        <strain evidence="11">CBS 14135</strain>
    </source>
</reference>
<dbReference type="Gene3D" id="3.40.50.720">
    <property type="entry name" value="NAD(P)-binding Rossmann-like Domain"/>
    <property type="match status" value="1"/>
</dbReference>
<evidence type="ECO:0000256" key="5">
    <source>
        <dbReference type="PIRSR" id="PIRSR000106-1"/>
    </source>
</evidence>
<dbReference type="SMART" id="SM00919">
    <property type="entry name" value="Malic_M"/>
    <property type="match status" value="1"/>
</dbReference>
<evidence type="ECO:0000256" key="4">
    <source>
        <dbReference type="ARBA" id="ARBA00023002"/>
    </source>
</evidence>
<keyword evidence="12" id="KW-1185">Reference proteome</keyword>
<evidence type="ECO:0000256" key="8">
    <source>
        <dbReference type="RuleBase" id="RU003426"/>
    </source>
</evidence>
<dbReference type="PROSITE" id="PS00331">
    <property type="entry name" value="MALIC_ENZYMES"/>
    <property type="match status" value="1"/>
</dbReference>
<sequence length="578" mass="64510">MSYKAQANLEAKQDSVHYSIDTHEYGGAACLRDVFTNKGTGFTKEERQKMGLRGLLPPSVQTMEQQLARVEHQIATKPSSFGKHITLMNMRQRNERLFYAYILKHMRSTLPLVYTPVVGESCQKFSKMFRRPEGMTITLEDKGSVAECVANWPRPPDTPRIAVITDGSRILGLGDLGWNGLGICIGKLSLYVAGAGVHPQSTVPIVVDVGTDSDEVRDDPLYLGLQRKRPSTEELVEFVDEVMEALNNKYPNLIIQFEDWSSEHAFLFLERYQNKYPMFNDDIQGTGAVILAGFINAARMSSAASGNDLADQRILMVGSGSAAIGVAKQLMSFFEIHGMSKEEARSRIWTTDTKGLVTLNRGDNLPEHKKYFARKDNGEQQYKELLDIIDYVKPTVIFGLSTVAGTFNEPVLRKMAELNKRPIIFPLSNPTSKSECTFEEALKYTDGRAIFAAGSPFDDVDFKGTKRFAEQGNNFYIFPGLGLAGALSKAKHMTDSVITQSALALADSTNEEETKEGRLYPKLERVREISNCIATKCIQTINKEGLARDGGFTAKLSEEELHKWVGEQMWVPSYENDE</sequence>
<dbReference type="AlphaFoldDB" id="A0AAF0DS64"/>
<feature type="domain" description="Malic enzyme NAD-binding" evidence="9">
    <location>
        <begin position="283"/>
        <end position="542"/>
    </location>
</feature>
<proteinExistence type="inferred from homology"/>
<protein>
    <recommendedName>
        <fullName evidence="8">Malic enzyme</fullName>
    </recommendedName>
</protein>
<evidence type="ECO:0000256" key="3">
    <source>
        <dbReference type="ARBA" id="ARBA00022723"/>
    </source>
</evidence>
<dbReference type="GO" id="GO:0005739">
    <property type="term" value="C:mitochondrion"/>
    <property type="evidence" value="ECO:0007669"/>
    <property type="project" value="TreeGrafter"/>
</dbReference>
<dbReference type="InterPro" id="IPR036291">
    <property type="entry name" value="NAD(P)-bd_dom_sf"/>
</dbReference>
<dbReference type="CDD" id="cd05312">
    <property type="entry name" value="NAD_bind_1_malic_enz"/>
    <property type="match status" value="1"/>
</dbReference>
<feature type="domain" description="Malic enzyme N-terminal" evidence="10">
    <location>
        <begin position="91"/>
        <end position="273"/>
    </location>
</feature>
<comment type="similarity">
    <text evidence="2 8">Belongs to the malic enzymes family.</text>
</comment>
<evidence type="ECO:0000313" key="11">
    <source>
        <dbReference type="EMBL" id="WFC95210.1"/>
    </source>
</evidence>
<evidence type="ECO:0000256" key="7">
    <source>
        <dbReference type="PIRSR" id="PIRSR000106-3"/>
    </source>
</evidence>
<evidence type="ECO:0000259" key="9">
    <source>
        <dbReference type="SMART" id="SM00919"/>
    </source>
</evidence>
<feature type="binding site" evidence="7">
    <location>
        <position position="258"/>
    </location>
    <ligand>
        <name>a divalent metal cation</name>
        <dbReference type="ChEBI" id="CHEBI:60240"/>
    </ligand>
</feature>
<feature type="active site" description="Proton acceptor" evidence="5">
    <location>
        <position position="187"/>
    </location>
</feature>
<feature type="binding site" evidence="6">
    <location>
        <position position="429"/>
    </location>
    <ligand>
        <name>(S)-malate</name>
        <dbReference type="ChEBI" id="CHEBI:15589"/>
    </ligand>
</feature>
<dbReference type="GO" id="GO:0004471">
    <property type="term" value="F:malate dehydrogenase (decarboxylating) (NAD+) activity"/>
    <property type="evidence" value="ECO:0007669"/>
    <property type="project" value="TreeGrafter"/>
</dbReference>
<keyword evidence="4 8" id="KW-0560">Oxidoreductase</keyword>
<dbReference type="GO" id="GO:0046872">
    <property type="term" value="F:metal ion binding"/>
    <property type="evidence" value="ECO:0007669"/>
    <property type="project" value="UniProtKB-KW"/>
</dbReference>
<dbReference type="SUPFAM" id="SSF51735">
    <property type="entry name" value="NAD(P)-binding Rossmann-fold domains"/>
    <property type="match status" value="1"/>
</dbReference>
<evidence type="ECO:0000313" key="12">
    <source>
        <dbReference type="Proteomes" id="UP001216638"/>
    </source>
</evidence>
<comment type="cofactor">
    <cofactor evidence="7">
        <name>Mg(2+)</name>
        <dbReference type="ChEBI" id="CHEBI:18420"/>
    </cofactor>
    <cofactor evidence="7">
        <name>Mn(2+)</name>
        <dbReference type="ChEBI" id="CHEBI:29035"/>
    </cofactor>
    <text evidence="7">Divalent metal cations. Prefers magnesium or manganese.</text>
</comment>
<keyword evidence="3 7" id="KW-0479">Metal-binding</keyword>
<dbReference type="InterPro" id="IPR046346">
    <property type="entry name" value="Aminoacid_DH-like_N_sf"/>
</dbReference>
<dbReference type="InterPro" id="IPR015884">
    <property type="entry name" value="Malic_enzyme_CS"/>
</dbReference>
<dbReference type="GO" id="GO:0051287">
    <property type="term" value="F:NAD binding"/>
    <property type="evidence" value="ECO:0007669"/>
    <property type="project" value="InterPro"/>
</dbReference>
<evidence type="ECO:0000256" key="1">
    <source>
        <dbReference type="ARBA" id="ARBA00001936"/>
    </source>
</evidence>
<dbReference type="InterPro" id="IPR012301">
    <property type="entry name" value="Malic_N_dom"/>
</dbReference>
<dbReference type="Gene3D" id="3.40.50.10380">
    <property type="entry name" value="Malic enzyme, N-terminal domain"/>
    <property type="match status" value="1"/>
</dbReference>
<organism evidence="11 12">
    <name type="scientific">Malassezia brasiliensis</name>
    <dbReference type="NCBI Taxonomy" id="1821822"/>
    <lineage>
        <taxon>Eukaryota</taxon>
        <taxon>Fungi</taxon>
        <taxon>Dikarya</taxon>
        <taxon>Basidiomycota</taxon>
        <taxon>Ustilaginomycotina</taxon>
        <taxon>Malasseziomycetes</taxon>
        <taxon>Malasseziales</taxon>
        <taxon>Malasseziaceae</taxon>
        <taxon>Malassezia</taxon>
    </lineage>
</organism>
<dbReference type="Pfam" id="PF03949">
    <property type="entry name" value="Malic_M"/>
    <property type="match status" value="1"/>
</dbReference>
<dbReference type="InterPro" id="IPR037062">
    <property type="entry name" value="Malic_N_dom_sf"/>
</dbReference>
<dbReference type="InterPro" id="IPR001891">
    <property type="entry name" value="Malic_OxRdtase"/>
</dbReference>
<evidence type="ECO:0000256" key="2">
    <source>
        <dbReference type="ARBA" id="ARBA00008785"/>
    </source>
</evidence>
<dbReference type="PIRSF" id="PIRSF000106">
    <property type="entry name" value="ME"/>
    <property type="match status" value="1"/>
</dbReference>
<dbReference type="GO" id="GO:0006108">
    <property type="term" value="P:malate metabolic process"/>
    <property type="evidence" value="ECO:0007669"/>
    <property type="project" value="TreeGrafter"/>
</dbReference>
<dbReference type="PANTHER" id="PTHR23406">
    <property type="entry name" value="MALIC ENZYME-RELATED"/>
    <property type="match status" value="1"/>
</dbReference>
<feature type="active site" description="Proton donor" evidence="5">
    <location>
        <position position="114"/>
    </location>
</feature>
<evidence type="ECO:0000259" key="10">
    <source>
        <dbReference type="SMART" id="SM01274"/>
    </source>
</evidence>
<dbReference type="SMART" id="SM01274">
    <property type="entry name" value="malic"/>
    <property type="match status" value="1"/>
</dbReference>
<accession>A0AAF0DS64</accession>
<feature type="binding site" evidence="6">
    <location>
        <position position="169"/>
    </location>
    <ligand>
        <name>(S)-malate</name>
        <dbReference type="ChEBI" id="CHEBI:15589"/>
    </ligand>
</feature>
<feature type="binding site" evidence="7">
    <location>
        <position position="282"/>
    </location>
    <ligand>
        <name>a divalent metal cation</name>
        <dbReference type="ChEBI" id="CHEBI:60240"/>
    </ligand>
</feature>
<gene>
    <name evidence="11" type="ORF">MBRA1_001857</name>
</gene>
<dbReference type="PRINTS" id="PR00072">
    <property type="entry name" value="MALOXRDTASE"/>
</dbReference>